<keyword evidence="2" id="KW-1185">Reference proteome</keyword>
<organism evidence="1">
    <name type="scientific">Oryza glumipatula</name>
    <dbReference type="NCBI Taxonomy" id="40148"/>
    <lineage>
        <taxon>Eukaryota</taxon>
        <taxon>Viridiplantae</taxon>
        <taxon>Streptophyta</taxon>
        <taxon>Embryophyta</taxon>
        <taxon>Tracheophyta</taxon>
        <taxon>Spermatophyta</taxon>
        <taxon>Magnoliopsida</taxon>
        <taxon>Liliopsida</taxon>
        <taxon>Poales</taxon>
        <taxon>Poaceae</taxon>
        <taxon>BOP clade</taxon>
        <taxon>Oryzoideae</taxon>
        <taxon>Oryzeae</taxon>
        <taxon>Oryzinae</taxon>
        <taxon>Oryza</taxon>
    </lineage>
</organism>
<reference evidence="1" key="1">
    <citation type="submission" date="2015-04" db="UniProtKB">
        <authorList>
            <consortium name="EnsemblPlants"/>
        </authorList>
    </citation>
    <scope>IDENTIFICATION</scope>
</reference>
<dbReference type="Gramene" id="OGLUM12G09030.1">
    <property type="protein sequence ID" value="OGLUM12G09030.1"/>
    <property type="gene ID" value="OGLUM12G09030"/>
</dbReference>
<protein>
    <submittedName>
        <fullName evidence="1">Uncharacterized protein</fullName>
    </submittedName>
</protein>
<evidence type="ECO:0000313" key="1">
    <source>
        <dbReference type="EnsemblPlants" id="OGLUM12G09030.1"/>
    </source>
</evidence>
<reference evidence="1" key="2">
    <citation type="submission" date="2018-05" db="EMBL/GenBank/DDBJ databases">
        <title>OgluRS3 (Oryza glumaepatula Reference Sequence Version 3).</title>
        <authorList>
            <person name="Zhang J."/>
            <person name="Kudrna D."/>
            <person name="Lee S."/>
            <person name="Talag J."/>
            <person name="Welchert J."/>
            <person name="Wing R.A."/>
        </authorList>
    </citation>
    <scope>NUCLEOTIDE SEQUENCE [LARGE SCALE GENOMIC DNA]</scope>
</reference>
<dbReference type="AlphaFoldDB" id="A0A0E0BR16"/>
<evidence type="ECO:0000313" key="2">
    <source>
        <dbReference type="Proteomes" id="UP000026961"/>
    </source>
</evidence>
<proteinExistence type="predicted"/>
<dbReference type="HOGENOM" id="CLU_1301384_0_0_1"/>
<name>A0A0E0BR16_9ORYZ</name>
<sequence length="212" mass="22850">MPNTTSLGLHRRPLFPPQITSLTLHRTQITRQSAITISSILARRRARDSREESSAQLRPSCHRLRIARELTGGTARHLRVGVSSSLPATGTGRVLPTRQSTPLLLIPNHSFDWDGGFGSGFGVEEPELCISPPASIFWVMEEHHSQGGCTGAEVCKNQYVPVCVGAYGGSFVLGMGGARRAALGPAHRLTCRDPTASTSAQKLEERAVGGRF</sequence>
<accession>A0A0E0BR16</accession>
<dbReference type="Proteomes" id="UP000026961">
    <property type="component" value="Chromosome 12"/>
</dbReference>
<dbReference type="EnsemblPlants" id="OGLUM12G09030.1">
    <property type="protein sequence ID" value="OGLUM12G09030.1"/>
    <property type="gene ID" value="OGLUM12G09030"/>
</dbReference>